<organism evidence="2 3">
    <name type="scientific">Canis lupus familiaris</name>
    <name type="common">Dog</name>
    <name type="synonym">Canis familiaris</name>
    <dbReference type="NCBI Taxonomy" id="9615"/>
    <lineage>
        <taxon>Eukaryota</taxon>
        <taxon>Metazoa</taxon>
        <taxon>Chordata</taxon>
        <taxon>Craniata</taxon>
        <taxon>Vertebrata</taxon>
        <taxon>Euteleostomi</taxon>
        <taxon>Mammalia</taxon>
        <taxon>Eutheria</taxon>
        <taxon>Laurasiatheria</taxon>
        <taxon>Carnivora</taxon>
        <taxon>Caniformia</taxon>
        <taxon>Canidae</taxon>
        <taxon>Canis</taxon>
    </lineage>
</organism>
<feature type="compositionally biased region" description="Low complexity" evidence="1">
    <location>
        <begin position="149"/>
        <end position="158"/>
    </location>
</feature>
<feature type="compositionally biased region" description="Low complexity" evidence="1">
    <location>
        <begin position="206"/>
        <end position="222"/>
    </location>
</feature>
<reference evidence="2" key="1">
    <citation type="submission" date="2018-10" db="EMBL/GenBank/DDBJ databases">
        <title>De novo assembly of a Great Dane genome.</title>
        <authorList>
            <person name="Kidd J.M."/>
            <person name="Pendleton A.L."/>
            <person name="Shen F."/>
            <person name="Emery S."/>
        </authorList>
    </citation>
    <scope>NUCLEOTIDE SEQUENCE [LARGE SCALE GENOMIC DNA]</scope>
    <source>
        <strain evidence="2">Great Dane</strain>
    </source>
</reference>
<name>A0A8C0PJV7_CANLF</name>
<sequence length="427" mass="46216">MSAVSKHFGLKYKEESYIFKELEKIRQETKKDLLRFKQKLASKPAVEDAPEGGPQAPAPKPSGPPGAAAPAAAPLPQAPRGAARPPAPSEAAAPGKTRPGRPQDFCWRSSAPLRHGPRTPPPLIASRAGTSRPLGLTPPPAAKERPRARLGPRGARSPRSARRPSPEPVHRARAARRRAAGRGRRGGAPRPAARAQPAGPPPRPGQSPGARGGAPRRPQPARGIPTSIEEVIASLQSEAQLASDQTVQELIQSVLGHNYDLNMEDISLMGKMYKTSQVQEEQGLQTNFEEPQMVKSLIKILLTYIEKLPEAISSIFQLEQEDMLEWGVSEAESVVFKPQETLATQPAGGSSKPLKDELPTGDSKACSFGKRGHLCFEGFWFKPNYNSGERRHIFKEGRNLSFQKLTKSPPITHLEGVRNCSPGTRAG</sequence>
<feature type="compositionally biased region" description="Basic residues" evidence="1">
    <location>
        <begin position="171"/>
        <end position="187"/>
    </location>
</feature>
<feature type="compositionally biased region" description="Low complexity" evidence="1">
    <location>
        <begin position="188"/>
        <end position="197"/>
    </location>
</feature>
<dbReference type="Ensembl" id="ENSCAFT00040000248.1">
    <property type="protein sequence ID" value="ENSCAFP00040000193.1"/>
    <property type="gene ID" value="ENSCAFG00040000158.1"/>
</dbReference>
<dbReference type="Proteomes" id="UP000694542">
    <property type="component" value="Chromosome 8"/>
</dbReference>
<evidence type="ECO:0000256" key="1">
    <source>
        <dbReference type="SAM" id="MobiDB-lite"/>
    </source>
</evidence>
<accession>A0A8C0PJV7</accession>
<protein>
    <submittedName>
        <fullName evidence="2">Uncharacterized protein</fullName>
    </submittedName>
</protein>
<evidence type="ECO:0000313" key="2">
    <source>
        <dbReference type="Ensembl" id="ENSCAFP00040000193.1"/>
    </source>
</evidence>
<reference evidence="2" key="2">
    <citation type="submission" date="2025-08" db="UniProtKB">
        <authorList>
            <consortium name="Ensembl"/>
        </authorList>
    </citation>
    <scope>IDENTIFICATION</scope>
</reference>
<feature type="region of interest" description="Disordered" evidence="1">
    <location>
        <begin position="42"/>
        <end position="222"/>
    </location>
</feature>
<feature type="region of interest" description="Disordered" evidence="1">
    <location>
        <begin position="340"/>
        <end position="360"/>
    </location>
</feature>
<dbReference type="AlphaFoldDB" id="A0A8C0PJV7"/>
<feature type="compositionally biased region" description="Low complexity" evidence="1">
    <location>
        <begin position="65"/>
        <end position="96"/>
    </location>
</feature>
<proteinExistence type="predicted"/>
<evidence type="ECO:0000313" key="3">
    <source>
        <dbReference type="Proteomes" id="UP000694542"/>
    </source>
</evidence>